<evidence type="ECO:0000313" key="1">
    <source>
        <dbReference type="EMBL" id="CAB4142353.1"/>
    </source>
</evidence>
<name>A0A6J5MAL9_9CAUD</name>
<proteinExistence type="predicted"/>
<gene>
    <name evidence="1" type="ORF">UFOVP449_43</name>
</gene>
<dbReference type="EMBL" id="LR796420">
    <property type="protein sequence ID" value="CAB4142353.1"/>
    <property type="molecule type" value="Genomic_DNA"/>
</dbReference>
<sequence>MKKVTFAALSLMTLVACNSNTTGTQPATGCDTCTVKVDSANVSDTVTATPVDSTAKVDSVR</sequence>
<protein>
    <submittedName>
        <fullName evidence="1">Uncharacterized protein</fullName>
    </submittedName>
</protein>
<reference evidence="1" key="1">
    <citation type="submission" date="2020-04" db="EMBL/GenBank/DDBJ databases">
        <authorList>
            <person name="Chiriac C."/>
            <person name="Salcher M."/>
            <person name="Ghai R."/>
            <person name="Kavagutti S V."/>
        </authorList>
    </citation>
    <scope>NUCLEOTIDE SEQUENCE</scope>
</reference>
<accession>A0A6J5MAL9</accession>
<organism evidence="1">
    <name type="scientific">uncultured Caudovirales phage</name>
    <dbReference type="NCBI Taxonomy" id="2100421"/>
    <lineage>
        <taxon>Viruses</taxon>
        <taxon>Duplodnaviria</taxon>
        <taxon>Heunggongvirae</taxon>
        <taxon>Uroviricota</taxon>
        <taxon>Caudoviricetes</taxon>
        <taxon>Peduoviridae</taxon>
        <taxon>Maltschvirus</taxon>
        <taxon>Maltschvirus maltsch</taxon>
    </lineage>
</organism>
<dbReference type="PROSITE" id="PS51257">
    <property type="entry name" value="PROKAR_LIPOPROTEIN"/>
    <property type="match status" value="1"/>
</dbReference>